<comment type="caution">
    <text evidence="2">The sequence shown here is derived from an EMBL/GenBank/DDBJ whole genome shotgun (WGS) entry which is preliminary data.</text>
</comment>
<keyword evidence="3" id="KW-1185">Reference proteome</keyword>
<gene>
    <name evidence="2" type="ORF">PENSUB_8070</name>
</gene>
<proteinExistence type="predicted"/>
<dbReference type="STRING" id="1316194.A0A1Q5TI03"/>
<evidence type="ECO:0000313" key="3">
    <source>
        <dbReference type="Proteomes" id="UP000186955"/>
    </source>
</evidence>
<evidence type="ECO:0000313" key="2">
    <source>
        <dbReference type="EMBL" id="OKO99853.1"/>
    </source>
</evidence>
<accession>A0A1Q5TI03</accession>
<sequence>MSGPHRPRGRGGPSLPSANMDIREYFNQGLGNTGWQMKPELPTVNEIMGTDHPGEEFNLTTNQIHDPWLSTEQYLETHHNLLREDGVGNLRDAVAAFRERPGAFDNKIFVVYERVSCIITISK</sequence>
<name>A0A1Q5TI03_9EURO</name>
<dbReference type="AlphaFoldDB" id="A0A1Q5TI03"/>
<organism evidence="2 3">
    <name type="scientific">Penicillium subrubescens</name>
    <dbReference type="NCBI Taxonomy" id="1316194"/>
    <lineage>
        <taxon>Eukaryota</taxon>
        <taxon>Fungi</taxon>
        <taxon>Dikarya</taxon>
        <taxon>Ascomycota</taxon>
        <taxon>Pezizomycotina</taxon>
        <taxon>Eurotiomycetes</taxon>
        <taxon>Eurotiomycetidae</taxon>
        <taxon>Eurotiales</taxon>
        <taxon>Aspergillaceae</taxon>
        <taxon>Penicillium</taxon>
    </lineage>
</organism>
<protein>
    <submittedName>
        <fullName evidence="2">Uncharacterized protein</fullName>
    </submittedName>
</protein>
<feature type="region of interest" description="Disordered" evidence="1">
    <location>
        <begin position="1"/>
        <end position="20"/>
    </location>
</feature>
<dbReference type="Proteomes" id="UP000186955">
    <property type="component" value="Unassembled WGS sequence"/>
</dbReference>
<evidence type="ECO:0000256" key="1">
    <source>
        <dbReference type="SAM" id="MobiDB-lite"/>
    </source>
</evidence>
<reference evidence="2 3" key="1">
    <citation type="submission" date="2016-10" db="EMBL/GenBank/DDBJ databases">
        <title>Genome sequence of the ascomycete fungus Penicillium subrubescens.</title>
        <authorList>
            <person name="De Vries R.P."/>
            <person name="Peng M."/>
            <person name="Dilokpimol A."/>
            <person name="Hilden K."/>
            <person name="Makela M.R."/>
            <person name="Grigoriev I."/>
            <person name="Riley R."/>
            <person name="Granchi Z."/>
        </authorList>
    </citation>
    <scope>NUCLEOTIDE SEQUENCE [LARGE SCALE GENOMIC DNA]</scope>
    <source>
        <strain evidence="2 3">CBS 132785</strain>
    </source>
</reference>
<dbReference type="EMBL" id="MNBE01000653">
    <property type="protein sequence ID" value="OKO99853.1"/>
    <property type="molecule type" value="Genomic_DNA"/>
</dbReference>